<feature type="region of interest" description="Disordered" evidence="1">
    <location>
        <begin position="178"/>
        <end position="220"/>
    </location>
</feature>
<comment type="caution">
    <text evidence="2">The sequence shown here is derived from an EMBL/GenBank/DDBJ whole genome shotgun (WGS) entry which is preliminary data.</text>
</comment>
<proteinExistence type="predicted"/>
<feature type="region of interest" description="Disordered" evidence="1">
    <location>
        <begin position="1"/>
        <end position="27"/>
    </location>
</feature>
<protein>
    <submittedName>
        <fullName evidence="2">Uncharacterized protein</fullName>
    </submittedName>
</protein>
<evidence type="ECO:0000256" key="1">
    <source>
        <dbReference type="SAM" id="MobiDB-lite"/>
    </source>
</evidence>
<keyword evidence="3" id="KW-1185">Reference proteome</keyword>
<evidence type="ECO:0000313" key="2">
    <source>
        <dbReference type="EMBL" id="KAF9489961.1"/>
    </source>
</evidence>
<evidence type="ECO:0000313" key="3">
    <source>
        <dbReference type="Proteomes" id="UP000807025"/>
    </source>
</evidence>
<name>A0A9P5ZQD2_PLEER</name>
<accession>A0A9P5ZQD2</accession>
<dbReference type="AlphaFoldDB" id="A0A9P5ZQD2"/>
<feature type="region of interest" description="Disordered" evidence="1">
    <location>
        <begin position="88"/>
        <end position="115"/>
    </location>
</feature>
<organism evidence="2 3">
    <name type="scientific">Pleurotus eryngii</name>
    <name type="common">Boletus of the steppes</name>
    <dbReference type="NCBI Taxonomy" id="5323"/>
    <lineage>
        <taxon>Eukaryota</taxon>
        <taxon>Fungi</taxon>
        <taxon>Dikarya</taxon>
        <taxon>Basidiomycota</taxon>
        <taxon>Agaricomycotina</taxon>
        <taxon>Agaricomycetes</taxon>
        <taxon>Agaricomycetidae</taxon>
        <taxon>Agaricales</taxon>
        <taxon>Pleurotineae</taxon>
        <taxon>Pleurotaceae</taxon>
        <taxon>Pleurotus</taxon>
    </lineage>
</organism>
<dbReference type="Proteomes" id="UP000807025">
    <property type="component" value="Unassembled WGS sequence"/>
</dbReference>
<gene>
    <name evidence="2" type="ORF">BDN71DRAFT_1435004</name>
</gene>
<sequence>MISLETNEMGEDGPLVASPSKAKPRNGSMALQKAEIVERNLCGMSCMPSLGLSNGKFELGCCCCLRAKAETGGHTGAHRVANVYTGDQSADGQHGATHRRPCRAKEQAGVSGGGLSQGQMNTGLQMGAMPFTHSIAPIATELVQPAITMPMPPALLPPLLPNMPPPLLAVPPPCTPLPAPHHPLSPSQAPASPSTLPPHSLSPTQSPPLASPSQTRATSKDVNMDLSSLPTAAALIVTVQEATPCPNTALANLSHALAQLQVPPPQMTRVWLATLIEPLSRQPKQKATGRAVANTKHMKE</sequence>
<feature type="compositionally biased region" description="Low complexity" evidence="1">
    <location>
        <begin position="184"/>
        <end position="204"/>
    </location>
</feature>
<dbReference type="EMBL" id="MU154653">
    <property type="protein sequence ID" value="KAF9489961.1"/>
    <property type="molecule type" value="Genomic_DNA"/>
</dbReference>
<reference evidence="2" key="1">
    <citation type="submission" date="2020-11" db="EMBL/GenBank/DDBJ databases">
        <authorList>
            <consortium name="DOE Joint Genome Institute"/>
            <person name="Ahrendt S."/>
            <person name="Riley R."/>
            <person name="Andreopoulos W."/>
            <person name="Labutti K."/>
            <person name="Pangilinan J."/>
            <person name="Ruiz-Duenas F.J."/>
            <person name="Barrasa J.M."/>
            <person name="Sanchez-Garcia M."/>
            <person name="Camarero S."/>
            <person name="Miyauchi S."/>
            <person name="Serrano A."/>
            <person name="Linde D."/>
            <person name="Babiker R."/>
            <person name="Drula E."/>
            <person name="Ayuso-Fernandez I."/>
            <person name="Pacheco R."/>
            <person name="Padilla G."/>
            <person name="Ferreira P."/>
            <person name="Barriuso J."/>
            <person name="Kellner H."/>
            <person name="Castanera R."/>
            <person name="Alfaro M."/>
            <person name="Ramirez L."/>
            <person name="Pisabarro A.G."/>
            <person name="Kuo A."/>
            <person name="Tritt A."/>
            <person name="Lipzen A."/>
            <person name="He G."/>
            <person name="Yan M."/>
            <person name="Ng V."/>
            <person name="Cullen D."/>
            <person name="Martin F."/>
            <person name="Rosso M.-N."/>
            <person name="Henrissat B."/>
            <person name="Hibbett D."/>
            <person name="Martinez A.T."/>
            <person name="Grigoriev I.V."/>
        </authorList>
    </citation>
    <scope>NUCLEOTIDE SEQUENCE</scope>
    <source>
        <strain evidence="2">ATCC 90797</strain>
    </source>
</reference>